<keyword evidence="1" id="KW-0614">Plasmid</keyword>
<reference evidence="1" key="1">
    <citation type="submission" date="2019-09" db="EMBL/GenBank/DDBJ databases">
        <title>Comparative Genomics of Leptospira interrogans Reveals Genome Plasticity - A Common Adaptive Strategy for Survival in Various Hosts.</title>
        <authorList>
            <person name="Ramli S.R."/>
            <person name="Bunk B."/>
            <person name="Goris M."/>
            <person name="Bhuju S."/>
            <person name="Jarek M."/>
            <person name="Sproer C."/>
            <person name="Mustakim S."/>
            <person name="Strommenger B."/>
            <person name="Pessler F."/>
        </authorList>
    </citation>
    <scope>NUCLEOTIDE SEQUENCE</scope>
    <source>
        <strain evidence="1">782</strain>
        <plasmid evidence="1">p5</plasmid>
    </source>
</reference>
<accession>A0AAP9WFP7</accession>
<geneLocation type="plasmid" evidence="1 2">
    <name>p5</name>
</geneLocation>
<dbReference type="Proteomes" id="UP000663124">
    <property type="component" value="Plasmid p5"/>
</dbReference>
<evidence type="ECO:0000313" key="2">
    <source>
        <dbReference type="Proteomes" id="UP000663124"/>
    </source>
</evidence>
<protein>
    <submittedName>
        <fullName evidence="1">Uncharacterized protein</fullName>
    </submittedName>
</protein>
<organism evidence="1 2">
    <name type="scientific">Leptospira interrogans serovar Canicola</name>
    <dbReference type="NCBI Taxonomy" id="211880"/>
    <lineage>
        <taxon>Bacteria</taxon>
        <taxon>Pseudomonadati</taxon>
        <taxon>Spirochaetota</taxon>
        <taxon>Spirochaetia</taxon>
        <taxon>Leptospirales</taxon>
        <taxon>Leptospiraceae</taxon>
        <taxon>Leptospira</taxon>
    </lineage>
</organism>
<name>A0AAP9WFP7_LEPIR</name>
<dbReference type="AlphaFoldDB" id="A0AAP9WFP7"/>
<proteinExistence type="predicted"/>
<gene>
    <name evidence="1" type="ORF">Lepto782_23450</name>
</gene>
<evidence type="ECO:0000313" key="1">
    <source>
        <dbReference type="EMBL" id="QOI45136.1"/>
    </source>
</evidence>
<dbReference type="RefSeq" id="WP_017853884.1">
    <property type="nucleotide sequence ID" value="NZ_CP043889.1"/>
</dbReference>
<dbReference type="EMBL" id="CP043889">
    <property type="protein sequence ID" value="QOI45136.1"/>
    <property type="molecule type" value="Genomic_DNA"/>
</dbReference>
<sequence>MNKKHLHTLFELLKSRGYLFFWAKAANQQSPDVLMILEQRRGFGALILSIVLKEQKIFRAGHRTLFTTHELSCRDVTHKKLSKRNYCARFAQGEEQALKIVEWYLDGERIPA</sequence>